<comment type="caution">
    <text evidence="1">The sequence shown here is derived from an EMBL/GenBank/DDBJ whole genome shotgun (WGS) entry which is preliminary data.</text>
</comment>
<proteinExistence type="predicted"/>
<name>A0AAD7G5P1_MYCRO</name>
<keyword evidence="2" id="KW-1185">Reference proteome</keyword>
<dbReference type="AlphaFoldDB" id="A0AAD7G5P1"/>
<organism evidence="1 2">
    <name type="scientific">Mycena rosella</name>
    <name type="common">Pink bonnet</name>
    <name type="synonym">Agaricus rosellus</name>
    <dbReference type="NCBI Taxonomy" id="1033263"/>
    <lineage>
        <taxon>Eukaryota</taxon>
        <taxon>Fungi</taxon>
        <taxon>Dikarya</taxon>
        <taxon>Basidiomycota</taxon>
        <taxon>Agaricomycotina</taxon>
        <taxon>Agaricomycetes</taxon>
        <taxon>Agaricomycetidae</taxon>
        <taxon>Agaricales</taxon>
        <taxon>Marasmiineae</taxon>
        <taxon>Mycenaceae</taxon>
        <taxon>Mycena</taxon>
    </lineage>
</organism>
<reference evidence="1" key="1">
    <citation type="submission" date="2023-03" db="EMBL/GenBank/DDBJ databases">
        <title>Massive genome expansion in bonnet fungi (Mycena s.s.) driven by repeated elements and novel gene families across ecological guilds.</title>
        <authorList>
            <consortium name="Lawrence Berkeley National Laboratory"/>
            <person name="Harder C.B."/>
            <person name="Miyauchi S."/>
            <person name="Viragh M."/>
            <person name="Kuo A."/>
            <person name="Thoen E."/>
            <person name="Andreopoulos B."/>
            <person name="Lu D."/>
            <person name="Skrede I."/>
            <person name="Drula E."/>
            <person name="Henrissat B."/>
            <person name="Morin E."/>
            <person name="Kohler A."/>
            <person name="Barry K."/>
            <person name="LaButti K."/>
            <person name="Morin E."/>
            <person name="Salamov A."/>
            <person name="Lipzen A."/>
            <person name="Mereny Z."/>
            <person name="Hegedus B."/>
            <person name="Baldrian P."/>
            <person name="Stursova M."/>
            <person name="Weitz H."/>
            <person name="Taylor A."/>
            <person name="Grigoriev I.V."/>
            <person name="Nagy L.G."/>
            <person name="Martin F."/>
            <person name="Kauserud H."/>
        </authorList>
    </citation>
    <scope>NUCLEOTIDE SEQUENCE</scope>
    <source>
        <strain evidence="1">CBHHK067</strain>
    </source>
</reference>
<evidence type="ECO:0000313" key="1">
    <source>
        <dbReference type="EMBL" id="KAJ7658433.1"/>
    </source>
</evidence>
<evidence type="ECO:0000313" key="2">
    <source>
        <dbReference type="Proteomes" id="UP001221757"/>
    </source>
</evidence>
<dbReference type="Proteomes" id="UP001221757">
    <property type="component" value="Unassembled WGS sequence"/>
</dbReference>
<dbReference type="EMBL" id="JARKIE010000281">
    <property type="protein sequence ID" value="KAJ7658433.1"/>
    <property type="molecule type" value="Genomic_DNA"/>
</dbReference>
<sequence length="176" mass="19802">MEQEVFILAVYLNPDICGLAGVFLTNTRVNVAEQLDTGEPNRRNELVKLAIWILSIVTNSAGSERGLSEFGLFLTKLRSQLCIQKVRKMTTTDMGLKNQHEEIGLTTDLIKHKFDHFTVGPGILPVYKASFYSDNTEQYEGEGDGAQAMDYDEEDSFSLATQLRNDLTNTRKNFTN</sequence>
<accession>A0AAD7G5P1</accession>
<gene>
    <name evidence="1" type="ORF">B0H17DRAFT_1145650</name>
</gene>
<protein>
    <submittedName>
        <fullName evidence="1">Uncharacterized protein</fullName>
    </submittedName>
</protein>